<sequence>TIITAERFYNNFEQAAQLSNILLPEEYFSTGSADYCNEIA</sequence>
<name>A0A820QEW5_9BILA</name>
<dbReference type="AlphaFoldDB" id="A0A820QEW5"/>
<feature type="non-terminal residue" evidence="1">
    <location>
        <position position="1"/>
    </location>
</feature>
<proteinExistence type="predicted"/>
<accession>A0A820QEW5</accession>
<dbReference type="EMBL" id="CAJOAZ010028743">
    <property type="protein sequence ID" value="CAF4419830.1"/>
    <property type="molecule type" value="Genomic_DNA"/>
</dbReference>
<comment type="caution">
    <text evidence="1">The sequence shown here is derived from an EMBL/GenBank/DDBJ whole genome shotgun (WGS) entry which is preliminary data.</text>
</comment>
<dbReference type="Proteomes" id="UP000663844">
    <property type="component" value="Unassembled WGS sequence"/>
</dbReference>
<gene>
    <name evidence="1" type="ORF">OXD698_LOCUS52566</name>
</gene>
<reference evidence="1" key="1">
    <citation type="submission" date="2021-02" db="EMBL/GenBank/DDBJ databases">
        <authorList>
            <person name="Nowell W R."/>
        </authorList>
    </citation>
    <scope>NUCLEOTIDE SEQUENCE</scope>
</reference>
<evidence type="ECO:0000313" key="2">
    <source>
        <dbReference type="Proteomes" id="UP000663844"/>
    </source>
</evidence>
<evidence type="ECO:0000313" key="1">
    <source>
        <dbReference type="EMBL" id="CAF4419830.1"/>
    </source>
</evidence>
<organism evidence="1 2">
    <name type="scientific">Adineta steineri</name>
    <dbReference type="NCBI Taxonomy" id="433720"/>
    <lineage>
        <taxon>Eukaryota</taxon>
        <taxon>Metazoa</taxon>
        <taxon>Spiralia</taxon>
        <taxon>Gnathifera</taxon>
        <taxon>Rotifera</taxon>
        <taxon>Eurotatoria</taxon>
        <taxon>Bdelloidea</taxon>
        <taxon>Adinetida</taxon>
        <taxon>Adinetidae</taxon>
        <taxon>Adineta</taxon>
    </lineage>
</organism>
<protein>
    <submittedName>
        <fullName evidence="1">Uncharacterized protein</fullName>
    </submittedName>
</protein>